<gene>
    <name evidence="2" type="ORF">JKP88DRAFT_218469</name>
</gene>
<protein>
    <submittedName>
        <fullName evidence="2">Uncharacterized protein</fullName>
    </submittedName>
</protein>
<keyword evidence="3" id="KW-1185">Reference proteome</keyword>
<feature type="region of interest" description="Disordered" evidence="1">
    <location>
        <begin position="80"/>
        <end position="111"/>
    </location>
</feature>
<evidence type="ECO:0000313" key="2">
    <source>
        <dbReference type="EMBL" id="KAG5188064.1"/>
    </source>
</evidence>
<accession>A0A836CJT0</accession>
<dbReference type="Proteomes" id="UP000664859">
    <property type="component" value="Unassembled WGS sequence"/>
</dbReference>
<reference evidence="2" key="1">
    <citation type="submission" date="2021-02" db="EMBL/GenBank/DDBJ databases">
        <title>First Annotated Genome of the Yellow-green Alga Tribonema minus.</title>
        <authorList>
            <person name="Mahan K.M."/>
        </authorList>
    </citation>
    <scope>NUCLEOTIDE SEQUENCE</scope>
    <source>
        <strain evidence="2">UTEX B ZZ1240</strain>
    </source>
</reference>
<dbReference type="AlphaFoldDB" id="A0A836CJT0"/>
<organism evidence="2 3">
    <name type="scientific">Tribonema minus</name>
    <dbReference type="NCBI Taxonomy" id="303371"/>
    <lineage>
        <taxon>Eukaryota</taxon>
        <taxon>Sar</taxon>
        <taxon>Stramenopiles</taxon>
        <taxon>Ochrophyta</taxon>
        <taxon>PX clade</taxon>
        <taxon>Xanthophyceae</taxon>
        <taxon>Tribonematales</taxon>
        <taxon>Tribonemataceae</taxon>
        <taxon>Tribonema</taxon>
    </lineage>
</organism>
<name>A0A836CJT0_9STRA</name>
<evidence type="ECO:0000256" key="1">
    <source>
        <dbReference type="SAM" id="MobiDB-lite"/>
    </source>
</evidence>
<comment type="caution">
    <text evidence="2">The sequence shown here is derived from an EMBL/GenBank/DDBJ whole genome shotgun (WGS) entry which is preliminary data.</text>
</comment>
<feature type="region of interest" description="Disordered" evidence="1">
    <location>
        <begin position="162"/>
        <end position="185"/>
    </location>
</feature>
<sequence>MRCANQTGHPAQRATTANALAVPQGVPITSNPNAYITYFVMNTRTLPSSTRSAPHALLSLPPRLPGQVRRLPLPPMLSSAAISPRTAASSKARRCRSCNADSTHHASPSWRPLRRPSLVQALQHWRRGRLCDTRGGGSHCAPLQPAVTTVRVQLAPGPVVAPPAAPVKHAPGSRRRLPSPSSGGHVTCVPALQRSALPCSTPRRRCRFVPVTLPRPPVGR</sequence>
<dbReference type="EMBL" id="JAFCMP010000079">
    <property type="protein sequence ID" value="KAG5188064.1"/>
    <property type="molecule type" value="Genomic_DNA"/>
</dbReference>
<evidence type="ECO:0000313" key="3">
    <source>
        <dbReference type="Proteomes" id="UP000664859"/>
    </source>
</evidence>
<proteinExistence type="predicted"/>